<protein>
    <submittedName>
        <fullName evidence="1">Uncharacterized protein</fullName>
    </submittedName>
</protein>
<dbReference type="PaxDb" id="515619-EUBREC_3615"/>
<name>C4ZE78_AGARV</name>
<proteinExistence type="predicted"/>
<dbReference type="STRING" id="515619.EUBREC_3615"/>
<reference evidence="1 2" key="1">
    <citation type="journal article" date="2009" name="Proc. Natl. Acad. Sci. U.S.A.">
        <title>Characterizing a model human gut microbiota composed of members of its two dominant bacterial phyla.</title>
        <authorList>
            <person name="Mahowald M.A."/>
            <person name="Rey F.E."/>
            <person name="Seedorf H."/>
            <person name="Turnbaugh P.J."/>
            <person name="Fulton R.S."/>
            <person name="Wollam A."/>
            <person name="Shah N."/>
            <person name="Wang C."/>
            <person name="Magrini V."/>
            <person name="Wilson R.K."/>
            <person name="Cantarel B.L."/>
            <person name="Coutinho P.M."/>
            <person name="Henrissat B."/>
            <person name="Crock L.W."/>
            <person name="Russell A."/>
            <person name="Verberkmoes N.C."/>
            <person name="Hettich R.L."/>
            <person name="Gordon J.I."/>
        </authorList>
    </citation>
    <scope>NUCLEOTIDE SEQUENCE [LARGE SCALE GENOMIC DNA]</scope>
    <source>
        <strain evidence="2">ATCC 33656 / DSM 3377 / JCM 17463 / KCTC 5835 / LMG 30912 / VPI 0990</strain>
    </source>
</reference>
<sequence length="52" mass="6311">MEANTPNRMENHRKKSKQKVYVLTTGITAVWEVMQKNTEERRYVHHEKNNRV</sequence>
<evidence type="ECO:0000313" key="1">
    <source>
        <dbReference type="EMBL" id="ACR77341.1"/>
    </source>
</evidence>
<gene>
    <name evidence="1" type="ordered locus">EUBREC_3615</name>
</gene>
<dbReference type="EMBL" id="CP001107">
    <property type="protein sequence ID" value="ACR77341.1"/>
    <property type="molecule type" value="Genomic_DNA"/>
</dbReference>
<dbReference type="KEGG" id="ere:EUBREC_3615"/>
<accession>C4ZE78</accession>
<dbReference type="AlphaFoldDB" id="C4ZE78"/>
<dbReference type="HOGENOM" id="CLU_3079992_0_0_9"/>
<organism evidence="1 2">
    <name type="scientific">Agathobacter rectalis (strain ATCC 33656 / DSM 3377 / JCM 17463 / KCTC 5835 / VPI 0990)</name>
    <name type="common">Eubacterium rectale</name>
    <dbReference type="NCBI Taxonomy" id="515619"/>
    <lineage>
        <taxon>Bacteria</taxon>
        <taxon>Bacillati</taxon>
        <taxon>Bacillota</taxon>
        <taxon>Clostridia</taxon>
        <taxon>Lachnospirales</taxon>
        <taxon>Lachnospiraceae</taxon>
        <taxon>Agathobacter</taxon>
    </lineage>
</organism>
<evidence type="ECO:0000313" key="2">
    <source>
        <dbReference type="Proteomes" id="UP000001477"/>
    </source>
</evidence>
<dbReference type="Proteomes" id="UP000001477">
    <property type="component" value="Chromosome"/>
</dbReference>